<feature type="compositionally biased region" description="Basic residues" evidence="2">
    <location>
        <begin position="361"/>
        <end position="380"/>
    </location>
</feature>
<feature type="compositionally biased region" description="Polar residues" evidence="2">
    <location>
        <begin position="323"/>
        <end position="339"/>
    </location>
</feature>
<dbReference type="Proteomes" id="UP000582659">
    <property type="component" value="Unassembled WGS sequence"/>
</dbReference>
<organism evidence="5 7">
    <name type="scientific">Bursaphelenchus xylophilus</name>
    <name type="common">Pinewood nematode worm</name>
    <name type="synonym">Aphelenchoides xylophilus</name>
    <dbReference type="NCBI Taxonomy" id="6326"/>
    <lineage>
        <taxon>Eukaryota</taxon>
        <taxon>Metazoa</taxon>
        <taxon>Ecdysozoa</taxon>
        <taxon>Nematoda</taxon>
        <taxon>Chromadorea</taxon>
        <taxon>Rhabditida</taxon>
        <taxon>Tylenchina</taxon>
        <taxon>Tylenchomorpha</taxon>
        <taxon>Aphelenchoidea</taxon>
        <taxon>Aphelenchoididae</taxon>
        <taxon>Bursaphelenchus</taxon>
    </lineage>
</organism>
<evidence type="ECO:0000259" key="3">
    <source>
        <dbReference type="PROSITE" id="PS51391"/>
    </source>
</evidence>
<dbReference type="GO" id="GO:0003723">
    <property type="term" value="F:RNA binding"/>
    <property type="evidence" value="ECO:0007669"/>
    <property type="project" value="UniProtKB-KW"/>
</dbReference>
<feature type="region of interest" description="Disordered" evidence="2">
    <location>
        <begin position="758"/>
        <end position="956"/>
    </location>
</feature>
<feature type="compositionally biased region" description="Polar residues" evidence="2">
    <location>
        <begin position="839"/>
        <end position="853"/>
    </location>
</feature>
<evidence type="ECO:0000256" key="1">
    <source>
        <dbReference type="ARBA" id="ARBA00022884"/>
    </source>
</evidence>
<feature type="compositionally biased region" description="Polar residues" evidence="2">
    <location>
        <begin position="291"/>
        <end position="300"/>
    </location>
</feature>
<reference evidence="7" key="1">
    <citation type="submission" date="2016-11" db="UniProtKB">
        <authorList>
            <consortium name="WormBaseParasite"/>
        </authorList>
    </citation>
    <scope>IDENTIFICATION</scope>
</reference>
<dbReference type="Gene3D" id="3.30.70.330">
    <property type="match status" value="1"/>
</dbReference>
<feature type="domain" description="CID" evidence="3">
    <location>
        <begin position="2"/>
        <end position="142"/>
    </location>
</feature>
<dbReference type="InterPro" id="IPR035979">
    <property type="entry name" value="RBD_domain_sf"/>
</dbReference>
<protein>
    <submittedName>
        <fullName evidence="4">(pine wood nematode) hypothetical protein</fullName>
    </submittedName>
    <submittedName>
        <fullName evidence="7">CID domain-containing protein</fullName>
    </submittedName>
</protein>
<feature type="compositionally biased region" description="Pro residues" evidence="2">
    <location>
        <begin position="575"/>
        <end position="587"/>
    </location>
</feature>
<dbReference type="WBParaSite" id="BXY_1058600.1">
    <property type="protein sequence ID" value="BXY_1058600.1"/>
    <property type="gene ID" value="BXY_1058600"/>
</dbReference>
<dbReference type="InterPro" id="IPR012677">
    <property type="entry name" value="Nucleotide-bd_a/b_plait_sf"/>
</dbReference>
<dbReference type="OrthoDB" id="79367at2759"/>
<dbReference type="InterPro" id="IPR008942">
    <property type="entry name" value="ENTH_VHS"/>
</dbReference>
<evidence type="ECO:0000256" key="2">
    <source>
        <dbReference type="SAM" id="MobiDB-lite"/>
    </source>
</evidence>
<dbReference type="EMBL" id="CAJFDI010000001">
    <property type="protein sequence ID" value="CAD5210485.1"/>
    <property type="molecule type" value="Genomic_DNA"/>
</dbReference>
<dbReference type="SMART" id="SM00582">
    <property type="entry name" value="RPR"/>
    <property type="match status" value="1"/>
</dbReference>
<dbReference type="InterPro" id="IPR006569">
    <property type="entry name" value="CID_dom"/>
</dbReference>
<reference evidence="4" key="2">
    <citation type="submission" date="2020-09" db="EMBL/GenBank/DDBJ databases">
        <authorList>
            <person name="Kikuchi T."/>
        </authorList>
    </citation>
    <scope>NUCLEOTIDE SEQUENCE</scope>
    <source>
        <strain evidence="4">Ka4C1</strain>
    </source>
</reference>
<feature type="region of interest" description="Disordered" evidence="2">
    <location>
        <begin position="540"/>
        <end position="592"/>
    </location>
</feature>
<evidence type="ECO:0000313" key="6">
    <source>
        <dbReference type="Proteomes" id="UP000659654"/>
    </source>
</evidence>
<feature type="compositionally biased region" description="Low complexity" evidence="2">
    <location>
        <begin position="758"/>
        <end position="770"/>
    </location>
</feature>
<feature type="region of interest" description="Disordered" evidence="2">
    <location>
        <begin position="168"/>
        <end position="190"/>
    </location>
</feature>
<name>A0A1I7SC35_BURXY</name>
<feature type="compositionally biased region" description="Basic and acidic residues" evidence="2">
    <location>
        <begin position="921"/>
        <end position="930"/>
    </location>
</feature>
<dbReference type="Proteomes" id="UP000095284">
    <property type="component" value="Unplaced"/>
</dbReference>
<dbReference type="SMART" id="SM00360">
    <property type="entry name" value="RRM"/>
    <property type="match status" value="1"/>
</dbReference>
<feature type="region of interest" description="Disordered" evidence="2">
    <location>
        <begin position="642"/>
        <end position="719"/>
    </location>
</feature>
<dbReference type="GO" id="GO:0005634">
    <property type="term" value="C:nucleus"/>
    <property type="evidence" value="ECO:0007669"/>
    <property type="project" value="TreeGrafter"/>
</dbReference>
<evidence type="ECO:0000313" key="4">
    <source>
        <dbReference type="EMBL" id="CAD5210485.1"/>
    </source>
</evidence>
<evidence type="ECO:0000313" key="7">
    <source>
        <dbReference type="WBParaSite" id="BXY_1058600.1"/>
    </source>
</evidence>
<accession>A0A1I7SC35</accession>
<feature type="compositionally biased region" description="Basic and acidic residues" evidence="2">
    <location>
        <begin position="303"/>
        <end position="322"/>
    </location>
</feature>
<dbReference type="SMR" id="A0A1I7SC35"/>
<dbReference type="EMBL" id="CAJFCV020000001">
    <property type="protein sequence ID" value="CAG9086473.1"/>
    <property type="molecule type" value="Genomic_DNA"/>
</dbReference>
<feature type="compositionally biased region" description="Pro residues" evidence="2">
    <location>
        <begin position="944"/>
        <end position="956"/>
    </location>
</feature>
<dbReference type="PANTHER" id="PTHR23140">
    <property type="entry name" value="RNA PROCESSING PROTEIN LD23810P"/>
    <property type="match status" value="1"/>
</dbReference>
<feature type="compositionally biased region" description="Basic and acidic residues" evidence="2">
    <location>
        <begin position="386"/>
        <end position="397"/>
    </location>
</feature>
<dbReference type="InterPro" id="IPR000504">
    <property type="entry name" value="RRM_dom"/>
</dbReference>
<dbReference type="CDD" id="cd16983">
    <property type="entry name" value="CID_SCAF8_like"/>
    <property type="match status" value="1"/>
</dbReference>
<gene>
    <name evidence="4" type="ORF">BXYJ_LOCUS1952</name>
</gene>
<keyword evidence="1" id="KW-0694">RNA-binding</keyword>
<feature type="region of interest" description="Disordered" evidence="2">
    <location>
        <begin position="291"/>
        <end position="404"/>
    </location>
</feature>
<evidence type="ECO:0000313" key="5">
    <source>
        <dbReference type="Proteomes" id="UP000095284"/>
    </source>
</evidence>
<dbReference type="Proteomes" id="UP000659654">
    <property type="component" value="Unassembled WGS sequence"/>
</dbReference>
<dbReference type="AlphaFoldDB" id="A0A1I7SC35"/>
<dbReference type="eggNOG" id="KOG0132">
    <property type="taxonomic scope" value="Eukaryota"/>
</dbReference>
<dbReference type="PANTHER" id="PTHR23140:SF4">
    <property type="entry name" value="PROTEIN CBR-NRD-1"/>
    <property type="match status" value="1"/>
</dbReference>
<keyword evidence="6" id="KW-1185">Reference proteome</keyword>
<feature type="compositionally biased region" description="Low complexity" evidence="2">
    <location>
        <begin position="701"/>
        <end position="710"/>
    </location>
</feature>
<sequence>MATEEVVKAFNKELATMKNAKSALSKDKIIAITKAAMSALRYYKHVVYAVEKFLAKCNTKLKVPGVYVIDSIVRQGQKQFKHKDVFGPRFAVNILQTIEGILGECPVEDRLKVVRVINLWKNHEVFSPEVSDSLLELCRRLNLETDVEKVEHRVKGAKADMSIYRNVQKKRGTPRTPPPIAEEHSNGNGEVLSLSESQFNDLFTRMYPTLADGLNRDKESLKKSYKIFQGKLKDSVEREKAATGGNIAQLLTTTFDYSDDEDETADRSKPEPISKERLEALARNICEQSEFVSEVQSTLNKPLESRRRESYNRDDRSFDRGQNRSQESNLNTSIQSFDSRASRNGRRKRSVSPPRSDRDPRKKRHRERSPEKKSKRRSRSRTPESAADKDREKERKRNGLPTHPKRDCLVLATRTLWFGRLPTNCVDHQIKEALKISGYEPEKVNIIPSRACAYVTMPSRRAAFKIMDKYKRDIKIADRSIKVDWATGVGLQKNDRLMDYWDADKGYAQIPHQRLPSDIGQLIQGNYVDVDTLPSNLKGKYHSTGPVESDPIPPPADPDQAMIASIPTPAAANQPLPPPFPPLPPNPAAQGIQPTLTQQLPAGFPNLGLAPHLLQPNILAAVLAQQQNLNLDQLMSQFQSNNLVQNAGGNPPPSQIEQPDSRGPPPPRPHFQGRGGPRFNNFNSPRPDGQTFFRGRGRGQFRGQRMPFRGSPRFDHPRPRFEAPEFQGNANLMPLGVGPMNIPPPDLSALLAAGLPPPQLGSQPGLPMGLTQPMEDQSEPMQMQDDEMDHSSGPPSIPESFKLPGQRFGNLPPGLPGGQAHPEVPISRENQNFHEELNSSHGINESGESSIQLDQPRETENQAGNAQPRTPEGNGGTFEPRRTRFSAPHEFDGEDPFRHKGPPHDDSYEDNPFQNNDDDDNQPKSPEEKFTNNVSGDSPMHMTTPPPASTPPPETE</sequence>
<dbReference type="SUPFAM" id="SSF48464">
    <property type="entry name" value="ENTH/VHS domain"/>
    <property type="match status" value="1"/>
</dbReference>
<dbReference type="Pfam" id="PF04818">
    <property type="entry name" value="CID"/>
    <property type="match status" value="1"/>
</dbReference>
<feature type="compositionally biased region" description="Basic and acidic residues" evidence="2">
    <location>
        <begin position="879"/>
        <end position="906"/>
    </location>
</feature>
<dbReference type="SUPFAM" id="SSF54928">
    <property type="entry name" value="RNA-binding domain, RBD"/>
    <property type="match status" value="1"/>
</dbReference>
<dbReference type="Gene3D" id="1.25.40.90">
    <property type="match status" value="1"/>
</dbReference>
<dbReference type="InterPro" id="IPR051485">
    <property type="entry name" value="SR-CTD_assoc_factor"/>
</dbReference>
<dbReference type="PROSITE" id="PS51391">
    <property type="entry name" value="CID"/>
    <property type="match status" value="1"/>
</dbReference>
<proteinExistence type="predicted"/>